<name>A0A397SUE2_9GLOM</name>
<sequence length="279" mass="31927">MSAITTKFVTDYQLTNEMSIEKLRYQFSKEQVFALIPDQRNGRYISQVPVMAPEAEVNISLVSDNAPEGKTIKETTQRIIQNNLNERDVKAISRTLVKTTSGPVASLNYLSRLRRKLENLNAPEKIISATKIPNITKESNKIQKECKSVKERLDKYNVFNIPDKQALANEAQDISQVFRILEKNEERARQLLTWIQEAIFSRQLRDPEKPGSVYLNAFLKKDEFLPKSDKPLLPSYLRKLGVMFAVVSNGVKNLSEVMTIASQAFNIYQTTMPLQRKTI</sequence>
<organism evidence="1 2">
    <name type="scientific">Glomus cerebriforme</name>
    <dbReference type="NCBI Taxonomy" id="658196"/>
    <lineage>
        <taxon>Eukaryota</taxon>
        <taxon>Fungi</taxon>
        <taxon>Fungi incertae sedis</taxon>
        <taxon>Mucoromycota</taxon>
        <taxon>Glomeromycotina</taxon>
        <taxon>Glomeromycetes</taxon>
        <taxon>Glomerales</taxon>
        <taxon>Glomeraceae</taxon>
        <taxon>Glomus</taxon>
    </lineage>
</organism>
<reference evidence="1 2" key="1">
    <citation type="submission" date="2018-06" db="EMBL/GenBank/DDBJ databases">
        <title>Comparative genomics reveals the genomic features of Rhizophagus irregularis, R. cerebriforme, R. diaphanum and Gigaspora rosea, and their symbiotic lifestyle signature.</title>
        <authorList>
            <person name="Morin E."/>
            <person name="San Clemente H."/>
            <person name="Chen E.C.H."/>
            <person name="De La Providencia I."/>
            <person name="Hainaut M."/>
            <person name="Kuo A."/>
            <person name="Kohler A."/>
            <person name="Murat C."/>
            <person name="Tang N."/>
            <person name="Roy S."/>
            <person name="Loubradou J."/>
            <person name="Henrissat B."/>
            <person name="Grigoriev I.V."/>
            <person name="Corradi N."/>
            <person name="Roux C."/>
            <person name="Martin F.M."/>
        </authorList>
    </citation>
    <scope>NUCLEOTIDE SEQUENCE [LARGE SCALE GENOMIC DNA]</scope>
    <source>
        <strain evidence="1 2">DAOM 227022</strain>
    </source>
</reference>
<dbReference type="AlphaFoldDB" id="A0A397SUE2"/>
<comment type="caution">
    <text evidence="1">The sequence shown here is derived from an EMBL/GenBank/DDBJ whole genome shotgun (WGS) entry which is preliminary data.</text>
</comment>
<accession>A0A397SUE2</accession>
<proteinExistence type="predicted"/>
<protein>
    <submittedName>
        <fullName evidence="1">Uncharacterized protein</fullName>
    </submittedName>
</protein>
<dbReference type="Proteomes" id="UP000265703">
    <property type="component" value="Unassembled WGS sequence"/>
</dbReference>
<evidence type="ECO:0000313" key="1">
    <source>
        <dbReference type="EMBL" id="RIA89693.1"/>
    </source>
</evidence>
<dbReference type="EMBL" id="QKYT01000209">
    <property type="protein sequence ID" value="RIA89693.1"/>
    <property type="molecule type" value="Genomic_DNA"/>
</dbReference>
<keyword evidence="2" id="KW-1185">Reference proteome</keyword>
<evidence type="ECO:0000313" key="2">
    <source>
        <dbReference type="Proteomes" id="UP000265703"/>
    </source>
</evidence>
<gene>
    <name evidence="1" type="ORF">C1645_824458</name>
</gene>